<gene>
    <name evidence="1" type="ORF">CGS49_13435</name>
</gene>
<dbReference type="Proteomes" id="UP000220959">
    <property type="component" value="Unassembled WGS sequence"/>
</dbReference>
<reference evidence="1 2" key="1">
    <citation type="journal article" date="2017" name="Front. Microbiol.">
        <title>New Insights into the Diversity of the Genus Faecalibacterium.</title>
        <authorList>
            <person name="Benevides L."/>
            <person name="Burman S."/>
            <person name="Martin R."/>
            <person name="Robert V."/>
            <person name="Thomas M."/>
            <person name="Miquel S."/>
            <person name="Chain F."/>
            <person name="Sokol H."/>
            <person name="Bermudez-Humaran L.G."/>
            <person name="Morrison M."/>
            <person name="Langella P."/>
            <person name="Azevedo V.A."/>
            <person name="Chatel J.M."/>
            <person name="Soares S."/>
        </authorList>
    </citation>
    <scope>NUCLEOTIDE SEQUENCE [LARGE SCALE GENOMIC DNA]</scope>
    <source>
        <strain evidence="2">CNCM I-4541</strain>
    </source>
</reference>
<feature type="non-terminal residue" evidence="1">
    <location>
        <position position="1"/>
    </location>
</feature>
<comment type="caution">
    <text evidence="1">The sequence shown here is derived from an EMBL/GenBank/DDBJ whole genome shotgun (WGS) entry which is preliminary data.</text>
</comment>
<protein>
    <submittedName>
        <fullName evidence="1">GntR family transcriptional regulator</fullName>
    </submittedName>
</protein>
<organism evidence="1 2">
    <name type="scientific">Faecalibacterium langellae</name>
    <dbReference type="NCBI Taxonomy" id="3435293"/>
    <lineage>
        <taxon>Bacteria</taxon>
        <taxon>Bacillati</taxon>
        <taxon>Bacillota</taxon>
        <taxon>Clostridia</taxon>
        <taxon>Eubacteriales</taxon>
        <taxon>Oscillospiraceae</taxon>
        <taxon>Faecalibacterium</taxon>
    </lineage>
</organism>
<dbReference type="EMBL" id="NMTR01000038">
    <property type="protein sequence ID" value="PDX60037.1"/>
    <property type="molecule type" value="Genomic_DNA"/>
</dbReference>
<evidence type="ECO:0000313" key="1">
    <source>
        <dbReference type="EMBL" id="PDX60037.1"/>
    </source>
</evidence>
<sequence>FFYTISRYSNPLGLSYTASEKEKVAQLAKQYNVYIVEDDYMGDFSDSKNLPIHYYDTQNQTIYIKSFSMALFPGLRLGSLVLPPNLKTTFLSHKGLIDYDTNLIMQKALSIYLDNGMFKKNIKKLKDLFQQNMAKSQETIEKAKVSIPYQISPRHITWKLPKGVSLENFKAQKQIRFLETSFIRPTSETYMQIGHGKELKTFLKLLKMID</sequence>
<accession>A0ACC9CW89</accession>
<keyword evidence="2" id="KW-1185">Reference proteome</keyword>
<evidence type="ECO:0000313" key="2">
    <source>
        <dbReference type="Proteomes" id="UP000220959"/>
    </source>
</evidence>
<name>A0ACC9CW89_9FIRM</name>
<proteinExistence type="predicted"/>